<keyword evidence="2" id="KW-0472">Membrane</keyword>
<evidence type="ECO:0000313" key="4">
    <source>
        <dbReference type="EMBL" id="AEW05907.1"/>
    </source>
</evidence>
<dbReference type="InterPro" id="IPR011009">
    <property type="entry name" value="Kinase-like_dom_sf"/>
</dbReference>
<dbReference type="PANTHER" id="PTHR10566">
    <property type="entry name" value="CHAPERONE-ACTIVITY OF BC1 COMPLEX CABC1 -RELATED"/>
    <property type="match status" value="1"/>
</dbReference>
<keyword evidence="5" id="KW-1185">Reference proteome</keyword>
<comment type="similarity">
    <text evidence="1">Belongs to the protein kinase superfamily. ADCK protein kinase family.</text>
</comment>
<evidence type="ECO:0000256" key="1">
    <source>
        <dbReference type="ARBA" id="ARBA00009670"/>
    </source>
</evidence>
<sequence>MRWDWHTWGRYRQIAEILGRHGFFFVLDSLGLSRHLPWGWRMRQSPAPSIDARWPERLRLVLADLGPTYIKLGQLASTRSDVLPPDVVQSLEHLQDDVPPFDFAEVTGILASEWGADYSTLVEHVDPEPLAAASIGQVHRARLADGRAIVVKVRRPGIVEQSEADFRILRTLAELAEHRWPWAQEAQLTEVVEELISALREEMDFTIEARNTDTGRANLTDSDEVVVPEVIWSLTRSSVLVLEDLPGEKITDGAALARTGREPRQLARTLVAVIYRQIFEQGFFHADPHPGNIHLDAEGRLIFLDWGLVGVLSRVMRHHSVDLVLGLAQGDSELVADALMAMNGNRWQTDRMRLIRDIERLRHRYYEAQLGSFPVGQALSDIFRVARRHHLQVPSEYLLLARTAVILDGVVRQLDPAFSLVELGKPMALELIRQRLDPRNWLGPALGAGRRSLASFMALPGELERTLATLSRGEVRIVLEHRNMDHILWHWEKLANRIALSFLLGAVVLGTAWVVRRQQLTHLPGLPFGTYAFVVTLVLAAGLFLAAVRRGRL</sequence>
<evidence type="ECO:0000313" key="5">
    <source>
        <dbReference type="Proteomes" id="UP000005439"/>
    </source>
</evidence>
<dbReference type="Proteomes" id="UP000005439">
    <property type="component" value="Chromosome"/>
</dbReference>
<reference evidence="5" key="1">
    <citation type="submission" date="2011-12" db="EMBL/GenBank/DDBJ databases">
        <title>The complete genome of chromosome of Sulfobacillus acidophilus DSM 10332.</title>
        <authorList>
            <person name="Lucas S."/>
            <person name="Han J."/>
            <person name="Lapidus A."/>
            <person name="Bruce D."/>
            <person name="Goodwin L."/>
            <person name="Pitluck S."/>
            <person name="Peters L."/>
            <person name="Kyrpides N."/>
            <person name="Mavromatis K."/>
            <person name="Ivanova N."/>
            <person name="Mikhailova N."/>
            <person name="Chertkov O."/>
            <person name="Saunders E."/>
            <person name="Detter J.C."/>
            <person name="Tapia R."/>
            <person name="Han C."/>
            <person name="Land M."/>
            <person name="Hauser L."/>
            <person name="Markowitz V."/>
            <person name="Cheng J.-F."/>
            <person name="Hugenholtz P."/>
            <person name="Woyke T."/>
            <person name="Wu D."/>
            <person name="Pukall R."/>
            <person name="Gehrich-Schroeter G."/>
            <person name="Schneider S."/>
            <person name="Klenk H.-P."/>
            <person name="Eisen J.A."/>
        </authorList>
    </citation>
    <scope>NUCLEOTIDE SEQUENCE [LARGE SCALE GENOMIC DNA]</scope>
    <source>
        <strain evidence="5">ATCC 700253 / DSM 10332 / NAL</strain>
    </source>
</reference>
<organism evidence="4 5">
    <name type="scientific">Sulfobacillus acidophilus (strain ATCC 700253 / DSM 10332 / NAL)</name>
    <dbReference type="NCBI Taxonomy" id="679936"/>
    <lineage>
        <taxon>Bacteria</taxon>
        <taxon>Bacillati</taxon>
        <taxon>Bacillota</taxon>
        <taxon>Clostridia</taxon>
        <taxon>Eubacteriales</taxon>
        <taxon>Clostridiales Family XVII. Incertae Sedis</taxon>
        <taxon>Sulfobacillus</taxon>
    </lineage>
</organism>
<dbReference type="Pfam" id="PF03109">
    <property type="entry name" value="ABC1"/>
    <property type="match status" value="1"/>
</dbReference>
<feature type="domain" description="ABC1 atypical kinase-like" evidence="3">
    <location>
        <begin position="94"/>
        <end position="337"/>
    </location>
</feature>
<name>G8TVI8_SULAD</name>
<feature type="transmembrane region" description="Helical" evidence="2">
    <location>
        <begin position="528"/>
        <end position="548"/>
    </location>
</feature>
<dbReference type="PANTHER" id="PTHR10566:SF113">
    <property type="entry name" value="PROTEIN ACTIVITY OF BC1 COMPLEX KINASE 7, CHLOROPLASTIC"/>
    <property type="match status" value="1"/>
</dbReference>
<dbReference type="KEGG" id="sap:Sulac_2444"/>
<dbReference type="CDD" id="cd05121">
    <property type="entry name" value="ABC1_ADCK3-like"/>
    <property type="match status" value="1"/>
</dbReference>
<dbReference type="PATRIC" id="fig|679936.5.peg.2531"/>
<dbReference type="SUPFAM" id="SSF56112">
    <property type="entry name" value="Protein kinase-like (PK-like)"/>
    <property type="match status" value="1"/>
</dbReference>
<gene>
    <name evidence="4" type="ordered locus">Sulac_2444</name>
</gene>
<feature type="transmembrane region" description="Helical" evidence="2">
    <location>
        <begin position="494"/>
        <end position="516"/>
    </location>
</feature>
<dbReference type="EMBL" id="CP003179">
    <property type="protein sequence ID" value="AEW05907.1"/>
    <property type="molecule type" value="Genomic_DNA"/>
</dbReference>
<dbReference type="AlphaFoldDB" id="G8TVI8"/>
<proteinExistence type="inferred from homology"/>
<dbReference type="InterPro" id="IPR004147">
    <property type="entry name" value="ABC1_dom"/>
</dbReference>
<dbReference type="HOGENOM" id="CLU_006533_0_2_9"/>
<dbReference type="STRING" id="679936.Sulac_2444"/>
<accession>G8TVI8</accession>
<keyword evidence="2" id="KW-0812">Transmembrane</keyword>
<evidence type="ECO:0000259" key="3">
    <source>
        <dbReference type="Pfam" id="PF03109"/>
    </source>
</evidence>
<protein>
    <submittedName>
        <fullName evidence="4">ABC-1 domain-containing protein</fullName>
    </submittedName>
</protein>
<keyword evidence="2" id="KW-1133">Transmembrane helix</keyword>
<evidence type="ECO:0000256" key="2">
    <source>
        <dbReference type="SAM" id="Phobius"/>
    </source>
</evidence>
<reference evidence="4 5" key="2">
    <citation type="journal article" date="2012" name="Stand. Genomic Sci.">
        <title>Complete genome sequence of the moderately thermophilic mineral-sulfide-oxidizing firmicute Sulfobacillus acidophilus type strain (NAL(T)).</title>
        <authorList>
            <person name="Anderson I."/>
            <person name="Chertkov O."/>
            <person name="Chen A."/>
            <person name="Saunders E."/>
            <person name="Lapidus A."/>
            <person name="Nolan M."/>
            <person name="Lucas S."/>
            <person name="Hammon N."/>
            <person name="Deshpande S."/>
            <person name="Cheng J.F."/>
            <person name="Han C."/>
            <person name="Tapia R."/>
            <person name="Goodwin L.A."/>
            <person name="Pitluck S."/>
            <person name="Liolios K."/>
            <person name="Pagani I."/>
            <person name="Ivanova N."/>
            <person name="Mikhailova N."/>
            <person name="Pati A."/>
            <person name="Palaniappan K."/>
            <person name="Land M."/>
            <person name="Pan C."/>
            <person name="Rohde M."/>
            <person name="Pukall R."/>
            <person name="Goker M."/>
            <person name="Detter J.C."/>
            <person name="Woyke T."/>
            <person name="Bristow J."/>
            <person name="Eisen J.A."/>
            <person name="Markowitz V."/>
            <person name="Hugenholtz P."/>
            <person name="Kyrpides N.C."/>
            <person name="Klenk H.P."/>
            <person name="Mavromatis K."/>
        </authorList>
    </citation>
    <scope>NUCLEOTIDE SEQUENCE [LARGE SCALE GENOMIC DNA]</scope>
    <source>
        <strain evidence="5">ATCC 700253 / DSM 10332 / NAL</strain>
    </source>
</reference>
<dbReference type="InterPro" id="IPR050154">
    <property type="entry name" value="UbiB_kinase"/>
</dbReference>